<comment type="caution">
    <text evidence="1">The sequence shown here is derived from an EMBL/GenBank/DDBJ whole genome shotgun (WGS) entry which is preliminary data.</text>
</comment>
<protein>
    <submittedName>
        <fullName evidence="1">Uncharacterized protein</fullName>
    </submittedName>
</protein>
<dbReference type="AlphaFoldDB" id="A0A8X6PY27"/>
<sequence>MCPDECVLLNVDGLSGLLGASPLSRPLEPPRSGLFLQPVKPRRILFSCSRFHLLKSLDFAVPCFRPVPPLNFLSRDDVDFDFIYLCVWTLLLNYRFRPWTLWSRRLFLLCLPRKLCFGYSIV</sequence>
<evidence type="ECO:0000313" key="1">
    <source>
        <dbReference type="EMBL" id="GFT95988.1"/>
    </source>
</evidence>
<evidence type="ECO:0000313" key="2">
    <source>
        <dbReference type="Proteomes" id="UP000887013"/>
    </source>
</evidence>
<keyword evidence="2" id="KW-1185">Reference proteome</keyword>
<accession>A0A8X6PY27</accession>
<gene>
    <name evidence="1" type="ORF">NPIL_523311</name>
</gene>
<name>A0A8X6PY27_NEPPI</name>
<organism evidence="1 2">
    <name type="scientific">Nephila pilipes</name>
    <name type="common">Giant wood spider</name>
    <name type="synonym">Nephila maculata</name>
    <dbReference type="NCBI Taxonomy" id="299642"/>
    <lineage>
        <taxon>Eukaryota</taxon>
        <taxon>Metazoa</taxon>
        <taxon>Ecdysozoa</taxon>
        <taxon>Arthropoda</taxon>
        <taxon>Chelicerata</taxon>
        <taxon>Arachnida</taxon>
        <taxon>Araneae</taxon>
        <taxon>Araneomorphae</taxon>
        <taxon>Entelegynae</taxon>
        <taxon>Araneoidea</taxon>
        <taxon>Nephilidae</taxon>
        <taxon>Nephila</taxon>
    </lineage>
</organism>
<dbReference type="EMBL" id="BMAW01075283">
    <property type="protein sequence ID" value="GFT95988.1"/>
    <property type="molecule type" value="Genomic_DNA"/>
</dbReference>
<reference evidence="1" key="1">
    <citation type="submission" date="2020-08" db="EMBL/GenBank/DDBJ databases">
        <title>Multicomponent nature underlies the extraordinary mechanical properties of spider dragline silk.</title>
        <authorList>
            <person name="Kono N."/>
            <person name="Nakamura H."/>
            <person name="Mori M."/>
            <person name="Yoshida Y."/>
            <person name="Ohtoshi R."/>
            <person name="Malay A.D."/>
            <person name="Moran D.A.P."/>
            <person name="Tomita M."/>
            <person name="Numata K."/>
            <person name="Arakawa K."/>
        </authorList>
    </citation>
    <scope>NUCLEOTIDE SEQUENCE</scope>
</reference>
<proteinExistence type="predicted"/>
<dbReference type="Proteomes" id="UP000887013">
    <property type="component" value="Unassembled WGS sequence"/>
</dbReference>